<name>A0A9P9YCF3_9MUSC</name>
<organism evidence="1 2">
    <name type="scientific">Drosophila gunungcola</name>
    <name type="common">fruit fly</name>
    <dbReference type="NCBI Taxonomy" id="103775"/>
    <lineage>
        <taxon>Eukaryota</taxon>
        <taxon>Metazoa</taxon>
        <taxon>Ecdysozoa</taxon>
        <taxon>Arthropoda</taxon>
        <taxon>Hexapoda</taxon>
        <taxon>Insecta</taxon>
        <taxon>Pterygota</taxon>
        <taxon>Neoptera</taxon>
        <taxon>Endopterygota</taxon>
        <taxon>Diptera</taxon>
        <taxon>Brachycera</taxon>
        <taxon>Muscomorpha</taxon>
        <taxon>Ephydroidea</taxon>
        <taxon>Drosophilidae</taxon>
        <taxon>Drosophila</taxon>
        <taxon>Sophophora</taxon>
    </lineage>
</organism>
<evidence type="ECO:0000313" key="2">
    <source>
        <dbReference type="Proteomes" id="UP001059596"/>
    </source>
</evidence>
<evidence type="ECO:0000313" key="1">
    <source>
        <dbReference type="EMBL" id="KAI8033968.1"/>
    </source>
</evidence>
<protein>
    <submittedName>
        <fullName evidence="1">Uncharacterized protein</fullName>
    </submittedName>
</protein>
<accession>A0A9P9YCF3</accession>
<dbReference type="Proteomes" id="UP001059596">
    <property type="component" value="Unassembled WGS sequence"/>
</dbReference>
<proteinExistence type="predicted"/>
<reference evidence="1" key="1">
    <citation type="journal article" date="2023" name="Genome Biol. Evol.">
        <title>Long-read-based Genome Assembly of Drosophila gunungcola Reveals Fewer Chemosensory Genes in Flower-breeding Species.</title>
        <authorList>
            <person name="Negi A."/>
            <person name="Liao B.Y."/>
            <person name="Yeh S.D."/>
        </authorList>
    </citation>
    <scope>NUCLEOTIDE SEQUENCE</scope>
    <source>
        <strain evidence="1">Sukarami</strain>
    </source>
</reference>
<sequence>MEERVNVASLLEIVGKNRRQAFAKQKLLSHRPSGEVKKHLCLLLLAVFFPAHFFPEEGNSSARGSFVPKMGEKTSNPRRIGVNHAINWAIS</sequence>
<keyword evidence="2" id="KW-1185">Reference proteome</keyword>
<comment type="caution">
    <text evidence="1">The sequence shown here is derived from an EMBL/GenBank/DDBJ whole genome shotgun (WGS) entry which is preliminary data.</text>
</comment>
<dbReference type="AlphaFoldDB" id="A0A9P9YCF3"/>
<gene>
    <name evidence="1" type="ORF">M5D96_013300</name>
</gene>
<dbReference type="EMBL" id="JAMKOV010000089">
    <property type="protein sequence ID" value="KAI8033968.1"/>
    <property type="molecule type" value="Genomic_DNA"/>
</dbReference>
<feature type="non-terminal residue" evidence="1">
    <location>
        <position position="91"/>
    </location>
</feature>